<evidence type="ECO:0000256" key="1">
    <source>
        <dbReference type="SAM" id="MobiDB-lite"/>
    </source>
</evidence>
<dbReference type="Gene3D" id="1.10.3210.10">
    <property type="entry name" value="Hypothetical protein af1432"/>
    <property type="match status" value="1"/>
</dbReference>
<protein>
    <submittedName>
        <fullName evidence="3">HD domain-containing protein</fullName>
    </submittedName>
</protein>
<dbReference type="InterPro" id="IPR003607">
    <property type="entry name" value="HD/PDEase_dom"/>
</dbReference>
<dbReference type="RefSeq" id="WP_006368787.1">
    <property type="nucleotide sequence ID" value="NZ_JAAXPC010000008.1"/>
</dbReference>
<comment type="caution">
    <text evidence="3">The sequence shown here is derived from an EMBL/GenBank/DDBJ whole genome shotgun (WGS) entry which is preliminary data.</text>
</comment>
<dbReference type="InterPro" id="IPR006674">
    <property type="entry name" value="HD_domain"/>
</dbReference>
<organism evidence="3 4">
    <name type="scientific">Gordonia polyisoprenivorans</name>
    <dbReference type="NCBI Taxonomy" id="84595"/>
    <lineage>
        <taxon>Bacteria</taxon>
        <taxon>Bacillati</taxon>
        <taxon>Actinomycetota</taxon>
        <taxon>Actinomycetes</taxon>
        <taxon>Mycobacteriales</taxon>
        <taxon>Gordoniaceae</taxon>
        <taxon>Gordonia</taxon>
    </lineage>
</organism>
<feature type="region of interest" description="Disordered" evidence="1">
    <location>
        <begin position="150"/>
        <end position="170"/>
    </location>
</feature>
<gene>
    <name evidence="3" type="ORF">HGA05_15740</name>
</gene>
<dbReference type="EMBL" id="JAAXPC010000008">
    <property type="protein sequence ID" value="NKY03022.1"/>
    <property type="molecule type" value="Genomic_DNA"/>
</dbReference>
<dbReference type="Proteomes" id="UP000563898">
    <property type="component" value="Unassembled WGS sequence"/>
</dbReference>
<dbReference type="CDD" id="cd00077">
    <property type="entry name" value="HDc"/>
    <property type="match status" value="1"/>
</dbReference>
<evidence type="ECO:0000313" key="3">
    <source>
        <dbReference type="EMBL" id="NKY03022.1"/>
    </source>
</evidence>
<dbReference type="AlphaFoldDB" id="A0A846WN43"/>
<dbReference type="NCBIfam" id="TIGR00277">
    <property type="entry name" value="HDIG"/>
    <property type="match status" value="1"/>
</dbReference>
<proteinExistence type="predicted"/>
<evidence type="ECO:0000259" key="2">
    <source>
        <dbReference type="Pfam" id="PF01966"/>
    </source>
</evidence>
<reference evidence="3 4" key="1">
    <citation type="submission" date="2020-04" db="EMBL/GenBank/DDBJ databases">
        <title>MicrobeNet Type strains.</title>
        <authorList>
            <person name="Nicholson A.C."/>
        </authorList>
    </citation>
    <scope>NUCLEOTIDE SEQUENCE [LARGE SCALE GENOMIC DNA]</scope>
    <source>
        <strain evidence="3 4">ATCC BAA-14</strain>
    </source>
</reference>
<evidence type="ECO:0000313" key="4">
    <source>
        <dbReference type="Proteomes" id="UP000563898"/>
    </source>
</evidence>
<accession>A0A846WN43</accession>
<feature type="domain" description="HD" evidence="2">
    <location>
        <begin position="25"/>
        <end position="103"/>
    </location>
</feature>
<dbReference type="SUPFAM" id="SSF109604">
    <property type="entry name" value="HD-domain/PDEase-like"/>
    <property type="match status" value="1"/>
</dbReference>
<dbReference type="InterPro" id="IPR006675">
    <property type="entry name" value="HDIG_dom"/>
</dbReference>
<dbReference type="Pfam" id="PF01966">
    <property type="entry name" value="HD"/>
    <property type="match status" value="1"/>
</dbReference>
<sequence length="187" mass="20791">MDDENALTDAARELAARLLASDPNRLRHVTRVAAQATRYAQTVDPRRRDALIAAAWLHDIGYVPALRDTGFHPVDGARYLRARGWPEEVCALVAHHSGARYIAAERGIDEALSDFTFVEDEVTDALTLADQTSSPTGHAVMDVEDRMRDMLDRHGPDSPHHRAHPHRAPYFRAVRERVTSRLDAGGA</sequence>
<name>A0A846WN43_9ACTN</name>
<feature type="compositionally biased region" description="Basic and acidic residues" evidence="1">
    <location>
        <begin position="150"/>
        <end position="160"/>
    </location>
</feature>